<keyword evidence="11 17" id="KW-1133">Transmembrane helix</keyword>
<dbReference type="SMART" id="SM01241">
    <property type="entry name" value="Integrin_b_cyt"/>
    <property type="match status" value="1"/>
</dbReference>
<feature type="domain" description="PSI" evidence="20">
    <location>
        <begin position="27"/>
        <end position="74"/>
    </location>
</feature>
<dbReference type="PROSITE" id="PS00243">
    <property type="entry name" value="I_EGF_1"/>
    <property type="match status" value="2"/>
</dbReference>
<evidence type="ECO:0000259" key="22">
    <source>
        <dbReference type="SMART" id="SM01242"/>
    </source>
</evidence>
<evidence type="ECO:0000256" key="8">
    <source>
        <dbReference type="ARBA" id="ARBA00022837"/>
    </source>
</evidence>
<feature type="domain" description="Integrin beta subunit tail" evidence="22">
    <location>
        <begin position="620"/>
        <end position="702"/>
    </location>
</feature>
<comment type="caution">
    <text evidence="23">The sequence shown here is derived from an EMBL/GenBank/DDBJ whole genome shotgun (WGS) entry which is preliminary data.</text>
</comment>
<dbReference type="PANTHER" id="PTHR10082">
    <property type="entry name" value="INTEGRIN BETA SUBUNIT"/>
    <property type="match status" value="1"/>
</dbReference>
<dbReference type="Gene3D" id="3.40.50.410">
    <property type="entry name" value="von Willebrand factor, type A domain"/>
    <property type="match status" value="1"/>
</dbReference>
<dbReference type="InterPro" id="IPR032695">
    <property type="entry name" value="Integrin_dom_sf"/>
</dbReference>
<dbReference type="SUPFAM" id="SSF57196">
    <property type="entry name" value="EGF/Laminin"/>
    <property type="match status" value="1"/>
</dbReference>
<evidence type="ECO:0000256" key="13">
    <source>
        <dbReference type="ARBA" id="ARBA00023136"/>
    </source>
</evidence>
<keyword evidence="13 17" id="KW-0472">Membrane</keyword>
<evidence type="ECO:0000313" key="23">
    <source>
        <dbReference type="EMBL" id="CAH3144716.1"/>
    </source>
</evidence>
<evidence type="ECO:0000256" key="4">
    <source>
        <dbReference type="ARBA" id="ARBA00022692"/>
    </source>
</evidence>
<dbReference type="SUPFAM" id="SSF69687">
    <property type="entry name" value="Integrin beta tail domain"/>
    <property type="match status" value="1"/>
</dbReference>
<dbReference type="InterPro" id="IPR036349">
    <property type="entry name" value="Integrin_bsu_tail_dom_sf"/>
</dbReference>
<evidence type="ECO:0000256" key="2">
    <source>
        <dbReference type="ARBA" id="ARBA00007449"/>
    </source>
</evidence>
<keyword evidence="14" id="KW-1015">Disulfide bond</keyword>
<dbReference type="InterPro" id="IPR002369">
    <property type="entry name" value="Integrin_bsu_VWA"/>
</dbReference>
<evidence type="ECO:0000256" key="16">
    <source>
        <dbReference type="RuleBase" id="RU000633"/>
    </source>
</evidence>
<evidence type="ECO:0000256" key="12">
    <source>
        <dbReference type="ARBA" id="ARBA00023037"/>
    </source>
</evidence>
<dbReference type="Gene3D" id="1.20.5.100">
    <property type="entry name" value="Cytochrome c1, transmembrane anchor, C-terminal"/>
    <property type="match status" value="1"/>
</dbReference>
<dbReference type="EMBL" id="CALNXK010000074">
    <property type="protein sequence ID" value="CAH3144716.1"/>
    <property type="molecule type" value="Genomic_DNA"/>
</dbReference>
<dbReference type="SUPFAM" id="SSF103575">
    <property type="entry name" value="Plexin repeat"/>
    <property type="match status" value="1"/>
</dbReference>
<keyword evidence="15" id="KW-0325">Glycoprotein</keyword>
<dbReference type="PRINTS" id="PR01186">
    <property type="entry name" value="INTEGRINB"/>
</dbReference>
<dbReference type="SMART" id="SM00423">
    <property type="entry name" value="PSI"/>
    <property type="match status" value="1"/>
</dbReference>
<evidence type="ECO:0000256" key="5">
    <source>
        <dbReference type="ARBA" id="ARBA00022723"/>
    </source>
</evidence>
<name>A0ABN8PJU9_9CNID</name>
<dbReference type="InterPro" id="IPR057073">
    <property type="entry name" value="EGF_integrin_2"/>
</dbReference>
<dbReference type="Proteomes" id="UP001159405">
    <property type="component" value="Unassembled WGS sequence"/>
</dbReference>
<dbReference type="SMART" id="SM01242">
    <property type="entry name" value="Integrin_B_tail"/>
    <property type="match status" value="1"/>
</dbReference>
<evidence type="ECO:0000256" key="6">
    <source>
        <dbReference type="ARBA" id="ARBA00022729"/>
    </source>
</evidence>
<gene>
    <name evidence="23" type="ORF">PLOB_00044080</name>
</gene>
<evidence type="ECO:0000259" key="21">
    <source>
        <dbReference type="SMART" id="SM01241"/>
    </source>
</evidence>
<feature type="chain" id="PRO_5047199268" description="Integrin beta" evidence="18">
    <location>
        <begin position="22"/>
        <end position="773"/>
    </location>
</feature>
<dbReference type="PANTHER" id="PTHR10082:SF60">
    <property type="entry name" value="INTEGRIN BETA-PS"/>
    <property type="match status" value="1"/>
</dbReference>
<proteinExistence type="inferred from homology"/>
<keyword evidence="8" id="KW-0106">Calcium</keyword>
<evidence type="ECO:0000259" key="19">
    <source>
        <dbReference type="SMART" id="SM00187"/>
    </source>
</evidence>
<dbReference type="InterPro" id="IPR015812">
    <property type="entry name" value="Integrin_bsu"/>
</dbReference>
<dbReference type="SUPFAM" id="SSF69179">
    <property type="entry name" value="Integrin domains"/>
    <property type="match status" value="1"/>
</dbReference>
<evidence type="ECO:0000256" key="9">
    <source>
        <dbReference type="ARBA" id="ARBA00022842"/>
    </source>
</evidence>
<keyword evidence="7" id="KW-0677">Repeat</keyword>
<keyword evidence="9" id="KW-0460">Magnesium</keyword>
<accession>A0ABN8PJU9</accession>
<keyword evidence="10 16" id="KW-0130">Cell adhesion</keyword>
<dbReference type="SMART" id="SM00187">
    <property type="entry name" value="INB"/>
    <property type="match status" value="1"/>
</dbReference>
<dbReference type="Pfam" id="PF08725">
    <property type="entry name" value="Integrin_b_cyt"/>
    <property type="match status" value="1"/>
</dbReference>
<keyword evidence="3" id="KW-1003">Cell membrane</keyword>
<keyword evidence="4 16" id="KW-0812">Transmembrane</keyword>
<keyword evidence="24" id="KW-1185">Reference proteome</keyword>
<comment type="similarity">
    <text evidence="2 16">Belongs to the integrin beta chain family.</text>
</comment>
<evidence type="ECO:0000256" key="1">
    <source>
        <dbReference type="ARBA" id="ARBA00004251"/>
    </source>
</evidence>
<dbReference type="Pfam" id="PF00362">
    <property type="entry name" value="Integrin_beta"/>
    <property type="match status" value="1"/>
</dbReference>
<comment type="subcellular location">
    <subcellularLocation>
        <location evidence="1 16">Cell membrane</location>
        <topology evidence="1 16">Single-pass type I membrane protein</topology>
    </subcellularLocation>
</comment>
<dbReference type="InterPro" id="IPR057243">
    <property type="entry name" value="Integrin_I-EGF_CS"/>
</dbReference>
<dbReference type="SUPFAM" id="SSF53300">
    <property type="entry name" value="vWA-like"/>
    <property type="match status" value="1"/>
</dbReference>
<evidence type="ECO:0000256" key="15">
    <source>
        <dbReference type="ARBA" id="ARBA00023180"/>
    </source>
</evidence>
<evidence type="ECO:0000256" key="10">
    <source>
        <dbReference type="ARBA" id="ARBA00022889"/>
    </source>
</evidence>
<feature type="signal peptide" evidence="18">
    <location>
        <begin position="1"/>
        <end position="21"/>
    </location>
</feature>
<dbReference type="Gene3D" id="4.10.1240.30">
    <property type="match status" value="1"/>
</dbReference>
<protein>
    <recommendedName>
        <fullName evidence="16">Integrin beta</fullName>
    </recommendedName>
</protein>
<dbReference type="InterPro" id="IPR016201">
    <property type="entry name" value="PSI"/>
</dbReference>
<evidence type="ECO:0000256" key="14">
    <source>
        <dbReference type="ARBA" id="ARBA00023157"/>
    </source>
</evidence>
<feature type="transmembrane region" description="Helical" evidence="17">
    <location>
        <begin position="703"/>
        <end position="725"/>
    </location>
</feature>
<keyword evidence="12 16" id="KW-0401">Integrin</keyword>
<dbReference type="InterPro" id="IPR012896">
    <property type="entry name" value="Integrin_bsu_tail"/>
</dbReference>
<dbReference type="Gene3D" id="2.10.25.10">
    <property type="entry name" value="Laminin"/>
    <property type="match status" value="3"/>
</dbReference>
<feature type="domain" description="Integrin beta subunit VWA" evidence="19">
    <location>
        <begin position="33"/>
        <end position="446"/>
    </location>
</feature>
<evidence type="ECO:0000256" key="18">
    <source>
        <dbReference type="SAM" id="SignalP"/>
    </source>
</evidence>
<sequence>MPILTIYLVFLCWVFARRVSGESTDLNCKQYNTCTDCIVSSPECTWCEDIDYHILGQPRSRCDMEVNHQQNKCKKISNPKSGFTVHLKKDPDGDAIVSPQNLTLQLRPGQQTTITVNVLTPTDFPVDLYYLTDVSRSIEKESIKRLGQLLADDISNLTSHFRLGLGVFVDKPISPYMDSEPERVARPDAGNPNSIPTFGYRNVLPLNKNVSLFQYAIEKLKSSGNIDSPEGGLDALVQVAACGKRIGWQNKEEARRVVVLTTDAGYHCAGDGLLGGVIIPNDGLCHLEGQEYAASLHMDYPSPGLVREVLLESNVVPIFAVSAKEKRTYEELARFLGNETYAETGELKQGSSNIVQAIGQAYRKIASKVTIRDVNSAGLNLRYTAFCSKGEVYENTRTCTGVELGETVSFKVSVSTSKCSDELPRNFSIKTPYGQVFLKLSYICECDCESKIKHNSSGCNLRGDLKCGVCSCQDEWAGEKCSCTKEEEGKGCPSDSSGQTCSGRGTCRCGKCYCNNSEVLNGLIYGNECECDSFSCSKDPDNGEICGGSERGFCDCGQCKCRRNWTGPSCSCSRDLESCTKDGVVCSGRGSCRCGTCVCNATLPYRGTFCDDCVGCTGTCEANRACVECRLFGTGELDKNQCSRTCKDYSITPVDKLTPNMGKQCRFLDEEDCYLTFAYTEGPDDQLKIFTQKNKDCPSEMNAIAVIVSVIGAVLAVALALLLIWRVLATIQDRRAFAQFEKEQMNAKRVVAENPIFKPTTTTFMNPMYGVKT</sequence>
<evidence type="ECO:0000313" key="24">
    <source>
        <dbReference type="Proteomes" id="UP001159405"/>
    </source>
</evidence>
<keyword evidence="6 18" id="KW-0732">Signal</keyword>
<dbReference type="InterPro" id="IPR014836">
    <property type="entry name" value="Integrin_bsu_cyt_dom"/>
</dbReference>
<dbReference type="Pfam" id="PF23105">
    <property type="entry name" value="EGF_integrin"/>
    <property type="match status" value="1"/>
</dbReference>
<organism evidence="23 24">
    <name type="scientific">Porites lobata</name>
    <dbReference type="NCBI Taxonomy" id="104759"/>
    <lineage>
        <taxon>Eukaryota</taxon>
        <taxon>Metazoa</taxon>
        <taxon>Cnidaria</taxon>
        <taxon>Anthozoa</taxon>
        <taxon>Hexacorallia</taxon>
        <taxon>Scleractinia</taxon>
        <taxon>Fungiina</taxon>
        <taxon>Poritidae</taxon>
        <taxon>Porites</taxon>
    </lineage>
</organism>
<evidence type="ECO:0000256" key="11">
    <source>
        <dbReference type="ARBA" id="ARBA00022989"/>
    </source>
</evidence>
<evidence type="ECO:0000256" key="3">
    <source>
        <dbReference type="ARBA" id="ARBA00022475"/>
    </source>
</evidence>
<dbReference type="PIRSF" id="PIRSF002512">
    <property type="entry name" value="Integrin_B"/>
    <property type="match status" value="1"/>
</dbReference>
<reference evidence="23 24" key="1">
    <citation type="submission" date="2022-05" db="EMBL/GenBank/DDBJ databases">
        <authorList>
            <consortium name="Genoscope - CEA"/>
            <person name="William W."/>
        </authorList>
    </citation>
    <scope>NUCLEOTIDE SEQUENCE [LARGE SCALE GENOMIC DNA]</scope>
</reference>
<keyword evidence="5" id="KW-0479">Metal-binding</keyword>
<evidence type="ECO:0000256" key="17">
    <source>
        <dbReference type="SAM" id="Phobius"/>
    </source>
</evidence>
<evidence type="ECO:0000256" key="7">
    <source>
        <dbReference type="ARBA" id="ARBA00022737"/>
    </source>
</evidence>
<dbReference type="Gene3D" id="2.60.40.1510">
    <property type="entry name" value="ntegrin, alpha v. Chain A, domain 3"/>
    <property type="match status" value="1"/>
</dbReference>
<dbReference type="InterPro" id="IPR036465">
    <property type="entry name" value="vWFA_dom_sf"/>
</dbReference>
<dbReference type="Pfam" id="PF07965">
    <property type="entry name" value="Integrin_B_tail"/>
    <property type="match status" value="1"/>
</dbReference>
<feature type="domain" description="Integrin beta subunit cytoplasmic" evidence="21">
    <location>
        <begin position="726"/>
        <end position="772"/>
    </location>
</feature>
<evidence type="ECO:0000259" key="20">
    <source>
        <dbReference type="SMART" id="SM00423"/>
    </source>
</evidence>